<evidence type="ECO:0000259" key="3">
    <source>
        <dbReference type="Pfam" id="PF02837"/>
    </source>
</evidence>
<evidence type="ECO:0000313" key="6">
    <source>
        <dbReference type="Proteomes" id="UP000627781"/>
    </source>
</evidence>
<accession>A0ABR8PTV9</accession>
<dbReference type="Proteomes" id="UP000627781">
    <property type="component" value="Unassembled WGS sequence"/>
</dbReference>
<dbReference type="SUPFAM" id="SSF52266">
    <property type="entry name" value="SGNH hydrolase"/>
    <property type="match status" value="1"/>
</dbReference>
<feature type="domain" description="Glycosyl hydrolases family 2 sugar binding" evidence="3">
    <location>
        <begin position="256"/>
        <end position="353"/>
    </location>
</feature>
<dbReference type="InterPro" id="IPR005181">
    <property type="entry name" value="SASA"/>
</dbReference>
<dbReference type="Pfam" id="PF03629">
    <property type="entry name" value="SASA"/>
    <property type="match status" value="2"/>
</dbReference>
<feature type="domain" description="Sialate O-acetylesterase" evidence="4">
    <location>
        <begin position="393"/>
        <end position="512"/>
    </location>
</feature>
<dbReference type="PANTHER" id="PTHR22901:SF0">
    <property type="entry name" value="SIALATE O-ACETYLESTERASE"/>
    <property type="match status" value="1"/>
</dbReference>
<keyword evidence="2" id="KW-0378">Hydrolase</keyword>
<dbReference type="InterPro" id="IPR039329">
    <property type="entry name" value="SIAE"/>
</dbReference>
<evidence type="ECO:0000256" key="1">
    <source>
        <dbReference type="ARBA" id="ARBA00007401"/>
    </source>
</evidence>
<reference evidence="5 6" key="1">
    <citation type="submission" date="2020-08" db="EMBL/GenBank/DDBJ databases">
        <title>A Genomic Blueprint of the Chicken Gut Microbiome.</title>
        <authorList>
            <person name="Gilroy R."/>
            <person name="Ravi A."/>
            <person name="Getino M."/>
            <person name="Pursley I."/>
            <person name="Horton D.L."/>
            <person name="Alikhan N.-F."/>
            <person name="Baker D."/>
            <person name="Gharbi K."/>
            <person name="Hall N."/>
            <person name="Watson M."/>
            <person name="Adriaenssens E.M."/>
            <person name="Foster-Nyarko E."/>
            <person name="Jarju S."/>
            <person name="Secka A."/>
            <person name="Antonio M."/>
            <person name="Oren A."/>
            <person name="Chaudhuri R."/>
            <person name="La Ragione R.M."/>
            <person name="Hildebrand F."/>
            <person name="Pallen M.J."/>
        </authorList>
    </citation>
    <scope>NUCLEOTIDE SEQUENCE [LARGE SCALE GENOMIC DNA]</scope>
    <source>
        <strain evidence="5 6">Sa3CVN1</strain>
    </source>
</reference>
<dbReference type="InterPro" id="IPR008979">
    <property type="entry name" value="Galactose-bd-like_sf"/>
</dbReference>
<dbReference type="InterPro" id="IPR036514">
    <property type="entry name" value="SGNH_hydro_sf"/>
</dbReference>
<dbReference type="Gene3D" id="3.40.50.1110">
    <property type="entry name" value="SGNH hydrolase"/>
    <property type="match status" value="2"/>
</dbReference>
<dbReference type="PANTHER" id="PTHR22901">
    <property type="entry name" value="SIALATE O-ACETYLESTERASE"/>
    <property type="match status" value="1"/>
</dbReference>
<comment type="similarity">
    <text evidence="1">Belongs to the glycosyl hydrolase 2 family.</text>
</comment>
<sequence>MPLSCIISDGMVLQRGKQTKVYGKTNKKEKLTIEFLGKTYETTANEEGMWEILLEDLEAGGPYEMTIIERGKRGTIKDILIGDVWLCSGQSNMELPCRRVMDLFEDEILSYSNPNIRQFLPKQTYNFHGPKEELECNSPWTSVTPDTALDFTAVGYFFAKELYEKYKIPIGLISAGVGGTPVEAWISEKSLEDFPKLKNLLHECKDDSYVEKVKKDDEKRISNWYEFIDLIDEGYKDESKRWYGESLDDSEWNEFFIPQSFEGTELEKINGSIWFRKEIDIPKSMIDMPARIYFGAIVDADFIYINGKLVGNTDYRYPPRKYDIPSGVLKEGKNIIAIRVFSKINIGGFIKDKAYKIIAKGEEIKLDGNWKYRVGCKMEPLEDQTFFQYKPTGLYNGLISPLRHYTIKGVIWYQGESNTCDTKGYEELFTRLIKEWRSAWNIGEFPFLFVQLANFLEPSKEYSENWAKIRDLQRRALKVNNTAMVVSIDLGEYNDLHPQNKKEVGRRLALAAQKIAYGEDVVYSGPLYESMEVLENKIYLNFSNIGSGLMIKENSLNQFFICGEDKNYVQASAEIEGNRVKVYNKNIKNPIGVRYCWADNPTNVTLYNKEGLPASPFTAI</sequence>
<keyword evidence="6" id="KW-1185">Reference proteome</keyword>
<name>A0ABR8PTV9_9CLOT</name>
<feature type="domain" description="Sialate O-acetylesterase" evidence="4">
    <location>
        <begin position="83"/>
        <end position="190"/>
    </location>
</feature>
<dbReference type="Pfam" id="PF02837">
    <property type="entry name" value="Glyco_hydro_2_N"/>
    <property type="match status" value="1"/>
</dbReference>
<gene>
    <name evidence="5" type="ORF">H9661_09630</name>
</gene>
<comment type="caution">
    <text evidence="5">The sequence shown here is derived from an EMBL/GenBank/DDBJ whole genome shotgun (WGS) entry which is preliminary data.</text>
</comment>
<protein>
    <submittedName>
        <fullName evidence="5">Sialate O-acetylesterase</fullName>
    </submittedName>
</protein>
<organism evidence="5 6">
    <name type="scientific">Clostridium cibarium</name>
    <dbReference type="NCBI Taxonomy" id="2762247"/>
    <lineage>
        <taxon>Bacteria</taxon>
        <taxon>Bacillati</taxon>
        <taxon>Bacillota</taxon>
        <taxon>Clostridia</taxon>
        <taxon>Eubacteriales</taxon>
        <taxon>Clostridiaceae</taxon>
        <taxon>Clostridium</taxon>
    </lineage>
</organism>
<dbReference type="SUPFAM" id="SSF49785">
    <property type="entry name" value="Galactose-binding domain-like"/>
    <property type="match status" value="1"/>
</dbReference>
<evidence type="ECO:0000259" key="4">
    <source>
        <dbReference type="Pfam" id="PF03629"/>
    </source>
</evidence>
<dbReference type="InterPro" id="IPR006104">
    <property type="entry name" value="Glyco_hydro_2_N"/>
</dbReference>
<evidence type="ECO:0000313" key="5">
    <source>
        <dbReference type="EMBL" id="MBD7911615.1"/>
    </source>
</evidence>
<proteinExistence type="inferred from homology"/>
<dbReference type="EMBL" id="JACSRA010000013">
    <property type="protein sequence ID" value="MBD7911615.1"/>
    <property type="molecule type" value="Genomic_DNA"/>
</dbReference>
<evidence type="ECO:0000256" key="2">
    <source>
        <dbReference type="ARBA" id="ARBA00022801"/>
    </source>
</evidence>